<dbReference type="KEGG" id="nvi:100118159"/>
<dbReference type="EnsemblMetazoa" id="XM_016990231">
    <property type="protein sequence ID" value="XP_016845720"/>
    <property type="gene ID" value="LOC100118159"/>
</dbReference>
<dbReference type="EnsemblMetazoa" id="XM_001602151">
    <property type="protein sequence ID" value="XP_001602201"/>
    <property type="gene ID" value="LOC100118159"/>
</dbReference>
<keyword evidence="1" id="KW-0732">Signal</keyword>
<dbReference type="Proteomes" id="UP000002358">
    <property type="component" value="Chromosome 1"/>
</dbReference>
<gene>
    <name evidence="2" type="primary">100118159</name>
</gene>
<evidence type="ECO:0000313" key="3">
    <source>
        <dbReference type="Proteomes" id="UP000002358"/>
    </source>
</evidence>
<dbReference type="OrthoDB" id="10679654at2759"/>
<name>A0A7M7G394_NASVI</name>
<organism evidence="2 3">
    <name type="scientific">Nasonia vitripennis</name>
    <name type="common">Parasitic wasp</name>
    <dbReference type="NCBI Taxonomy" id="7425"/>
    <lineage>
        <taxon>Eukaryota</taxon>
        <taxon>Metazoa</taxon>
        <taxon>Ecdysozoa</taxon>
        <taxon>Arthropoda</taxon>
        <taxon>Hexapoda</taxon>
        <taxon>Insecta</taxon>
        <taxon>Pterygota</taxon>
        <taxon>Neoptera</taxon>
        <taxon>Endopterygota</taxon>
        <taxon>Hymenoptera</taxon>
        <taxon>Apocrita</taxon>
        <taxon>Proctotrupomorpha</taxon>
        <taxon>Chalcidoidea</taxon>
        <taxon>Pteromalidae</taxon>
        <taxon>Pteromalinae</taxon>
        <taxon>Nasonia</taxon>
    </lineage>
</organism>
<evidence type="ECO:0000256" key="1">
    <source>
        <dbReference type="SAM" id="SignalP"/>
    </source>
</evidence>
<feature type="signal peptide" evidence="1">
    <location>
        <begin position="1"/>
        <end position="20"/>
    </location>
</feature>
<sequence>MFIRGNILVYALFCISALTAKFVLKSPAFTRESSVVTYNPAVLRLNSHLVTVTISNSTINVTSTDTSFKPCQIAINPEDDHVNTRIQARALGNGKIIVWGYNVPAEVPKAHKVVSYVIFMVDPQSCTAQRVARVQDNIPNSWSGYEGYVVPYQDTFDVFFRTQKTCSPCRFNVRGEKIEVPHQLKAESDEDRNLFIDTVKENDPSQGYFYSYQYKNLTGSMNELTEKFEPVGIWEGLIGHRVESFSTAKGYRTACLVDDPPLTIYGGIYYRAPFCSVFNTKEKKLVASSLMNHPDNDYLTRTMTTTFKSGNAIVALAQIYPAPKPVEIEIQVLKPAAPGRTELDRLLHDDEVSEPIKFQEISGNYPFEMYGILLEQEYCLVTSETKKEGEEYNKPEVKLTVKCMASHL</sequence>
<evidence type="ECO:0000313" key="2">
    <source>
        <dbReference type="EnsemblMetazoa" id="XP_001602201"/>
    </source>
</evidence>
<proteinExistence type="predicted"/>
<dbReference type="InParanoid" id="A0A7M7G394"/>
<dbReference type="AlphaFoldDB" id="A0A7M7G394"/>
<accession>A0A7M7G394</accession>
<keyword evidence="3" id="KW-1185">Reference proteome</keyword>
<feature type="chain" id="PRO_5036206865" evidence="1">
    <location>
        <begin position="21"/>
        <end position="408"/>
    </location>
</feature>
<protein>
    <submittedName>
        <fullName evidence="2">Uncharacterized protein</fullName>
    </submittedName>
</protein>
<reference evidence="2" key="1">
    <citation type="submission" date="2021-01" db="UniProtKB">
        <authorList>
            <consortium name="EnsemblMetazoa"/>
        </authorList>
    </citation>
    <scope>IDENTIFICATION</scope>
</reference>